<reference evidence="2" key="1">
    <citation type="submission" date="2014-05" db="EMBL/GenBank/DDBJ databases">
        <authorList>
            <person name="Chronopoulou M."/>
        </authorList>
    </citation>
    <scope>NUCLEOTIDE SEQUENCE</scope>
    <source>
        <tissue evidence="2">Whole organism</tissue>
    </source>
</reference>
<organism evidence="2">
    <name type="scientific">Lepeophtheirus salmonis</name>
    <name type="common">Salmon louse</name>
    <name type="synonym">Caligus salmonis</name>
    <dbReference type="NCBI Taxonomy" id="72036"/>
    <lineage>
        <taxon>Eukaryota</taxon>
        <taxon>Metazoa</taxon>
        <taxon>Ecdysozoa</taxon>
        <taxon>Arthropoda</taxon>
        <taxon>Crustacea</taxon>
        <taxon>Multicrustacea</taxon>
        <taxon>Hexanauplia</taxon>
        <taxon>Copepoda</taxon>
        <taxon>Siphonostomatoida</taxon>
        <taxon>Caligidae</taxon>
        <taxon>Lepeophtheirus</taxon>
    </lineage>
</organism>
<feature type="transmembrane region" description="Helical" evidence="1">
    <location>
        <begin position="12"/>
        <end position="35"/>
    </location>
</feature>
<protein>
    <submittedName>
        <fullName evidence="2">Uncharacterized protein</fullName>
    </submittedName>
</protein>
<evidence type="ECO:0000313" key="2">
    <source>
        <dbReference type="EMBL" id="CDW21674.1"/>
    </source>
</evidence>
<dbReference type="AlphaFoldDB" id="A0A0K2T6H1"/>
<keyword evidence="1" id="KW-0812">Transmembrane</keyword>
<keyword evidence="1" id="KW-0472">Membrane</keyword>
<dbReference type="EMBL" id="HACA01004313">
    <property type="protein sequence ID" value="CDW21674.1"/>
    <property type="molecule type" value="Transcribed_RNA"/>
</dbReference>
<name>A0A0K2T6H1_LEPSM</name>
<accession>A0A0K2T6H1</accession>
<feature type="non-terminal residue" evidence="2">
    <location>
        <position position="67"/>
    </location>
</feature>
<keyword evidence="1" id="KW-1133">Transmembrane helix</keyword>
<evidence type="ECO:0000256" key="1">
    <source>
        <dbReference type="SAM" id="Phobius"/>
    </source>
</evidence>
<proteinExistence type="predicted"/>
<sequence>MNINVVYFNNQIMIIITFNLLITLMFRHLCVEFIYINTYYNMYIHTYCINQCYQMNKEVLSVSNTNN</sequence>